<evidence type="ECO:0000313" key="2">
    <source>
        <dbReference type="Proteomes" id="UP000198034"/>
    </source>
</evidence>
<sequence>MSNEKLFFDELKRKLEFLDNNPDRDNEATRHDLIIYPIITNKFGLGWNPIDIISQSTINVPENISESHIFRGAIPKIRKPDLIICPNEIVKNLAVIEEKKKQTDLFALKDHRIQLSEYQSLYECNWGILTDGEKWLIKKGFETFHEFGSIGELEKGIYDFRNALGSLTTLDRYRKYNTFDLILISPFGPMHLDPFPEFSNLPTIVVGVEDLKITESGLGFKEYSSFRDALKDFPDLHPKLTTNRFTWAMKEIKNKEIIKLRFETWKAYDLYSN</sequence>
<protein>
    <submittedName>
        <fullName evidence="1">Uncharacterized protein</fullName>
    </submittedName>
</protein>
<dbReference type="Proteomes" id="UP000198034">
    <property type="component" value="Unassembled WGS sequence"/>
</dbReference>
<accession>A0A246GDL6</accession>
<dbReference type="EMBL" id="MTCY01000004">
    <property type="protein sequence ID" value="OWP79399.1"/>
    <property type="molecule type" value="Genomic_DNA"/>
</dbReference>
<gene>
    <name evidence="1" type="ORF">BWK62_02570</name>
</gene>
<evidence type="ECO:0000313" key="1">
    <source>
        <dbReference type="EMBL" id="OWP79399.1"/>
    </source>
</evidence>
<reference evidence="1 2" key="1">
    <citation type="journal article" date="2017" name="Infect. Genet. Evol.">
        <title>Comparative genome analysis of fish pathogen Flavobacterium columnare reveals extensive sequence diversity within the species.</title>
        <authorList>
            <person name="Kayansamruaj P."/>
            <person name="Dong H.T."/>
            <person name="Hirono I."/>
            <person name="Kondo H."/>
            <person name="Senapin S."/>
            <person name="Rodkhum C."/>
        </authorList>
    </citation>
    <scope>NUCLEOTIDE SEQUENCE [LARGE SCALE GENOMIC DNA]</scope>
    <source>
        <strain evidence="1 2">1214</strain>
    </source>
</reference>
<dbReference type="AlphaFoldDB" id="A0A246GDL6"/>
<organism evidence="1 2">
    <name type="scientific">Flavobacterium columnare</name>
    <dbReference type="NCBI Taxonomy" id="996"/>
    <lineage>
        <taxon>Bacteria</taxon>
        <taxon>Pseudomonadati</taxon>
        <taxon>Bacteroidota</taxon>
        <taxon>Flavobacteriia</taxon>
        <taxon>Flavobacteriales</taxon>
        <taxon>Flavobacteriaceae</taxon>
        <taxon>Flavobacterium</taxon>
    </lineage>
</organism>
<comment type="caution">
    <text evidence="1">The sequence shown here is derived from an EMBL/GenBank/DDBJ whole genome shotgun (WGS) entry which is preliminary data.</text>
</comment>
<proteinExistence type="predicted"/>
<name>A0A246GDL6_9FLAO</name>